<dbReference type="OrthoDB" id="190099at2759"/>
<protein>
    <submittedName>
        <fullName evidence="6">Alkaline-phosphatase-like, core domain containing protein</fullName>
    </submittedName>
</protein>
<keyword evidence="7" id="KW-1185">Reference proteome</keyword>
<keyword evidence="2" id="KW-0378">Hydrolase</keyword>
<proteinExistence type="inferred from homology"/>
<feature type="domain" description="Sulfatase N-terminal" evidence="5">
    <location>
        <begin position="191"/>
        <end position="523"/>
    </location>
</feature>
<dbReference type="Pfam" id="PF00884">
    <property type="entry name" value="Sulfatase"/>
    <property type="match status" value="1"/>
</dbReference>
<evidence type="ECO:0000259" key="5">
    <source>
        <dbReference type="Pfam" id="PF00884"/>
    </source>
</evidence>
<feature type="compositionally biased region" description="Polar residues" evidence="3">
    <location>
        <begin position="124"/>
        <end position="135"/>
    </location>
</feature>
<evidence type="ECO:0000256" key="2">
    <source>
        <dbReference type="ARBA" id="ARBA00022801"/>
    </source>
</evidence>
<keyword evidence="4" id="KW-1133">Transmembrane helix</keyword>
<dbReference type="GO" id="GO:0004065">
    <property type="term" value="F:arylsulfatase activity"/>
    <property type="evidence" value="ECO:0007669"/>
    <property type="project" value="TreeGrafter"/>
</dbReference>
<feature type="region of interest" description="Disordered" evidence="3">
    <location>
        <begin position="65"/>
        <end position="161"/>
    </location>
</feature>
<organism evidence="6 7">
    <name type="scientific">Nitzschia inconspicua</name>
    <dbReference type="NCBI Taxonomy" id="303405"/>
    <lineage>
        <taxon>Eukaryota</taxon>
        <taxon>Sar</taxon>
        <taxon>Stramenopiles</taxon>
        <taxon>Ochrophyta</taxon>
        <taxon>Bacillariophyta</taxon>
        <taxon>Bacillariophyceae</taxon>
        <taxon>Bacillariophycidae</taxon>
        <taxon>Bacillariales</taxon>
        <taxon>Bacillariaceae</taxon>
        <taxon>Nitzschia</taxon>
    </lineage>
</organism>
<feature type="compositionally biased region" description="Basic residues" evidence="3">
    <location>
        <begin position="70"/>
        <end position="83"/>
    </location>
</feature>
<name>A0A9K3PXF1_9STRA</name>
<gene>
    <name evidence="6" type="ORF">IV203_026717</name>
</gene>
<reference evidence="6" key="1">
    <citation type="journal article" date="2021" name="Sci. Rep.">
        <title>Diploid genomic architecture of Nitzschia inconspicua, an elite biomass production diatom.</title>
        <authorList>
            <person name="Oliver A."/>
            <person name="Podell S."/>
            <person name="Pinowska A."/>
            <person name="Traller J.C."/>
            <person name="Smith S.R."/>
            <person name="McClure R."/>
            <person name="Beliaev A."/>
            <person name="Bohutskyi P."/>
            <person name="Hill E.A."/>
            <person name="Rabines A."/>
            <person name="Zheng H."/>
            <person name="Allen L.Z."/>
            <person name="Kuo A."/>
            <person name="Grigoriev I.V."/>
            <person name="Allen A.E."/>
            <person name="Hazlebeck D."/>
            <person name="Allen E.E."/>
        </authorList>
    </citation>
    <scope>NUCLEOTIDE SEQUENCE</scope>
    <source>
        <strain evidence="6">Hildebrandi</strain>
    </source>
</reference>
<dbReference type="AlphaFoldDB" id="A0A9K3PXF1"/>
<reference evidence="6" key="2">
    <citation type="submission" date="2021-04" db="EMBL/GenBank/DDBJ databases">
        <authorList>
            <person name="Podell S."/>
        </authorList>
    </citation>
    <scope>NUCLEOTIDE SEQUENCE</scope>
    <source>
        <strain evidence="6">Hildebrandi</strain>
    </source>
</reference>
<evidence type="ECO:0000256" key="4">
    <source>
        <dbReference type="SAM" id="Phobius"/>
    </source>
</evidence>
<dbReference type="Proteomes" id="UP000693970">
    <property type="component" value="Unassembled WGS sequence"/>
</dbReference>
<accession>A0A9K3PXF1</accession>
<keyword evidence="4" id="KW-0812">Transmembrane</keyword>
<evidence type="ECO:0000256" key="1">
    <source>
        <dbReference type="ARBA" id="ARBA00008779"/>
    </source>
</evidence>
<comment type="similarity">
    <text evidence="1">Belongs to the sulfatase family.</text>
</comment>
<keyword evidence="4" id="KW-0472">Membrane</keyword>
<dbReference type="InterPro" id="IPR050738">
    <property type="entry name" value="Sulfatase"/>
</dbReference>
<evidence type="ECO:0000313" key="7">
    <source>
        <dbReference type="Proteomes" id="UP000693970"/>
    </source>
</evidence>
<dbReference type="EMBL" id="JAGRRH010000010">
    <property type="protein sequence ID" value="KAG7363357.1"/>
    <property type="molecule type" value="Genomic_DNA"/>
</dbReference>
<comment type="caution">
    <text evidence="6">The sequence shown here is derived from an EMBL/GenBank/DDBJ whole genome shotgun (WGS) entry which is preliminary data.</text>
</comment>
<dbReference type="PANTHER" id="PTHR42693:SF53">
    <property type="entry name" value="ENDO-4-O-SULFATASE"/>
    <property type="match status" value="1"/>
</dbReference>
<feature type="transmembrane region" description="Helical" evidence="4">
    <location>
        <begin position="21"/>
        <end position="42"/>
    </location>
</feature>
<feature type="compositionally biased region" description="Basic and acidic residues" evidence="3">
    <location>
        <begin position="141"/>
        <end position="161"/>
    </location>
</feature>
<evidence type="ECO:0000256" key="3">
    <source>
        <dbReference type="SAM" id="MobiDB-lite"/>
    </source>
</evidence>
<evidence type="ECO:0000313" key="6">
    <source>
        <dbReference type="EMBL" id="KAG7363357.1"/>
    </source>
</evidence>
<dbReference type="PANTHER" id="PTHR42693">
    <property type="entry name" value="ARYLSULFATASE FAMILY MEMBER"/>
    <property type="match status" value="1"/>
</dbReference>
<dbReference type="InterPro" id="IPR000917">
    <property type="entry name" value="Sulfatase_N"/>
</dbReference>
<sequence>MESRRMPTSGASASRSFISRVAERFIWFGLGVFVTISIFHGYNVHTTDQFEASTLKTFFSLEHPNDAVSRSKRRPPTKTKRGKTPLSLKNNGITENKRQPKFSHQRQPPESTKPGKAEKLAVETLSQQNDQQEQGRNILKKRVDTSNREKNATHSDTEKTHVLRLGTKDMEQIQADASKQSEQKKNDDRLNIVLLYADDWTMKVLGKFDLNVKTPNIDKMADNGLLFTNNCVTTSVCWISRATLVTGVYYSRHLQFAPHSTNMFTTNPWNETLFPRLKSAGYYTGLMGKWHVPQPEPEMTMSFDKWDMYYGDHWSEDYSANGSGEMTQITDKNLNDALDFIQTRPKDKPFFLKVSYFATHAWDGHDPPYVPKNETRRKHYPSSMFVKPPKTATNWHWENLPRFFYEENEGRNRWRNRFDELNFQESIKDLYAMATEVDDTVGVIMEELKRQNLIDNTMIIFTTDNGNLHGEHGLAEKWYPFEEALRVPLVIQDPRIPISKRGTTIDEWTLSVDLAPTILGAAQLEKSSFMQGRNLAQLYLDDPKVKRTKDGKIKWRNDWYYEWNMGDPLNASGHPQTNFIDAAQALITNEWKYIFWPEQDFEQLFNRRIDPFDEWDLIKKDNLMNSSFFNATADNNLQTTQKAYDSMKARFIQLRDHVIAGKPV</sequence>